<keyword evidence="4" id="KW-1185">Reference proteome</keyword>
<name>A0A836H804_9TRYP</name>
<evidence type="ECO:0000259" key="2">
    <source>
        <dbReference type="Pfam" id="PF12706"/>
    </source>
</evidence>
<gene>
    <name evidence="3" type="ORF">LSCM4_01857</name>
</gene>
<evidence type="ECO:0000256" key="1">
    <source>
        <dbReference type="SAM" id="MobiDB-lite"/>
    </source>
</evidence>
<dbReference type="EMBL" id="JAFHLR010000022">
    <property type="protein sequence ID" value="KAG5479265.1"/>
    <property type="molecule type" value="Genomic_DNA"/>
</dbReference>
<dbReference type="KEGG" id="loi:92357833"/>
<dbReference type="Pfam" id="PF12706">
    <property type="entry name" value="Lactamase_B_2"/>
    <property type="match status" value="1"/>
</dbReference>
<dbReference type="SUPFAM" id="SSF56281">
    <property type="entry name" value="Metallo-hydrolase/oxidoreductase"/>
    <property type="match status" value="1"/>
</dbReference>
<proteinExistence type="predicted"/>
<dbReference type="AlphaFoldDB" id="A0A836H804"/>
<feature type="domain" description="Metallo-beta-lactamase" evidence="2">
    <location>
        <begin position="139"/>
        <end position="226"/>
    </location>
</feature>
<dbReference type="RefSeq" id="XP_067063358.1">
    <property type="nucleotide sequence ID" value="XM_067203899.1"/>
</dbReference>
<feature type="region of interest" description="Disordered" evidence="1">
    <location>
        <begin position="77"/>
        <end position="118"/>
    </location>
</feature>
<accession>A0A836H804</accession>
<dbReference type="Proteomes" id="UP000674143">
    <property type="component" value="Chromosome 22"/>
</dbReference>
<dbReference type="Gene3D" id="3.60.15.10">
    <property type="entry name" value="Ribonuclease Z/Hydroxyacylglutathione hydrolase-like"/>
    <property type="match status" value="1"/>
</dbReference>
<dbReference type="InterPro" id="IPR036866">
    <property type="entry name" value="RibonucZ/Hydroxyglut_hydro"/>
</dbReference>
<evidence type="ECO:0000313" key="3">
    <source>
        <dbReference type="EMBL" id="KAG5479265.1"/>
    </source>
</evidence>
<protein>
    <recommendedName>
        <fullName evidence="2">Metallo-beta-lactamase domain-containing protein</fullName>
    </recommendedName>
</protein>
<evidence type="ECO:0000313" key="4">
    <source>
        <dbReference type="Proteomes" id="UP000674143"/>
    </source>
</evidence>
<sequence>MSAAFPIRHSHIASQPVQAPPPGYMSLTVVGSGVSTGVPVIGHLGRGCACEDAVADPSGPNSRNNISLLITLPRRDLPDLTETRAESPAAGRKETENDSENGHGSAAGGVSAKASGPSHSRFAAGSAGNYIGAKPVAHILIDCGKTFRDAYFKVMIRYNIRMVDTLLLTHGHADAVAGLDDLRDLQRMHMVHTGDWVVDSFVPTYLSPTTLRTLEKSVDYIVRNSLKSGRAMPTSTEHAAQLAKCLEQREAQAVAYGTAQKEGGWRNIGIRRSTALDLFCMDEERPVRLHLPITATAATAGSTGACDAASDLPFYSFPVEHGKGYTSMAWVFGRGTAFKSQQAQQHQQSESEGSCVVYISDVSDIPAASMAFLQDLVKIDVLVLDLLAEHGASSPSHYCADEAIPLVVALAPRRTYFVGMFCSLEHHTTNELLALELAELKARCRDEMDAEVPGASASAVKCVERVKKLALLNQVCSIELAYDGQQLDMDA</sequence>
<comment type="caution">
    <text evidence="3">The sequence shown here is derived from an EMBL/GenBank/DDBJ whole genome shotgun (WGS) entry which is preliminary data.</text>
</comment>
<dbReference type="InterPro" id="IPR001279">
    <property type="entry name" value="Metallo-B-lactamas"/>
</dbReference>
<dbReference type="PANTHER" id="PTHR42663">
    <property type="entry name" value="HYDROLASE C777.06C-RELATED-RELATED"/>
    <property type="match status" value="1"/>
</dbReference>
<feature type="compositionally biased region" description="Basic and acidic residues" evidence="1">
    <location>
        <begin position="77"/>
        <end position="96"/>
    </location>
</feature>
<feature type="compositionally biased region" description="Low complexity" evidence="1">
    <location>
        <begin position="108"/>
        <end position="118"/>
    </location>
</feature>
<dbReference type="PANTHER" id="PTHR42663:SF6">
    <property type="entry name" value="HYDROLASE C777.06C-RELATED"/>
    <property type="match status" value="1"/>
</dbReference>
<organism evidence="3 4">
    <name type="scientific">Leishmania orientalis</name>
    <dbReference type="NCBI Taxonomy" id="2249476"/>
    <lineage>
        <taxon>Eukaryota</taxon>
        <taxon>Discoba</taxon>
        <taxon>Euglenozoa</taxon>
        <taxon>Kinetoplastea</taxon>
        <taxon>Metakinetoplastina</taxon>
        <taxon>Trypanosomatida</taxon>
        <taxon>Trypanosomatidae</taxon>
        <taxon>Leishmaniinae</taxon>
        <taxon>Leishmania</taxon>
    </lineage>
</organism>
<reference evidence="3 4" key="1">
    <citation type="submission" date="2021-02" db="EMBL/GenBank/DDBJ databases">
        <title>Leishmania (Mundinia) orientalis Genome sequencing and assembly.</title>
        <authorList>
            <person name="Almutairi H."/>
            <person name="Gatherer D."/>
        </authorList>
    </citation>
    <scope>NUCLEOTIDE SEQUENCE [LARGE SCALE GENOMIC DNA]</scope>
    <source>
        <strain evidence="3">LSCM4</strain>
    </source>
</reference>
<dbReference type="GeneID" id="92357833"/>